<comment type="caution">
    <text evidence="2">The sequence shown here is derived from an EMBL/GenBank/DDBJ whole genome shotgun (WGS) entry which is preliminary data.</text>
</comment>
<accession>A0A0R2JIE2</accession>
<dbReference type="OrthoDB" id="2990788at2"/>
<dbReference type="Proteomes" id="UP000051655">
    <property type="component" value="Unassembled WGS sequence"/>
</dbReference>
<evidence type="ECO:0000256" key="1">
    <source>
        <dbReference type="ARBA" id="ARBA00022490"/>
    </source>
</evidence>
<dbReference type="InterPro" id="IPR016979">
    <property type="entry name" value="DUF2129"/>
</dbReference>
<proteinExistence type="predicted"/>
<dbReference type="STRING" id="1616.IV73_GL000754"/>
<gene>
    <name evidence="2" type="ORF">IV73_GL000754</name>
</gene>
<keyword evidence="1" id="KW-0963">Cytoplasm</keyword>
<evidence type="ECO:0000313" key="2">
    <source>
        <dbReference type="EMBL" id="KRN74997.1"/>
    </source>
</evidence>
<dbReference type="RefSeq" id="WP_057754993.1">
    <property type="nucleotide sequence ID" value="NZ_JQBP01000003.1"/>
</dbReference>
<keyword evidence="3" id="KW-1185">Reference proteome</keyword>
<reference evidence="2 3" key="1">
    <citation type="journal article" date="2015" name="Genome Announc.">
        <title>Expanding the biotechnology potential of lactobacilli through comparative genomics of 213 strains and associated genera.</title>
        <authorList>
            <person name="Sun Z."/>
            <person name="Harris H.M."/>
            <person name="McCann A."/>
            <person name="Guo C."/>
            <person name="Argimon S."/>
            <person name="Zhang W."/>
            <person name="Yang X."/>
            <person name="Jeffery I.B."/>
            <person name="Cooney J.C."/>
            <person name="Kagawa T.F."/>
            <person name="Liu W."/>
            <person name="Song Y."/>
            <person name="Salvetti E."/>
            <person name="Wrobel A."/>
            <person name="Rasinkangas P."/>
            <person name="Parkhill J."/>
            <person name="Rea M.C."/>
            <person name="O'Sullivan O."/>
            <person name="Ritari J."/>
            <person name="Douillard F.P."/>
            <person name="Paul Ross R."/>
            <person name="Yang R."/>
            <person name="Briner A.E."/>
            <person name="Felis G.E."/>
            <person name="de Vos W.M."/>
            <person name="Barrangou R."/>
            <person name="Klaenhammer T.R."/>
            <person name="Caufield P.W."/>
            <person name="Cui Y."/>
            <person name="Zhang H."/>
            <person name="O'Toole P.W."/>
        </authorList>
    </citation>
    <scope>NUCLEOTIDE SEQUENCE [LARGE SCALE GENOMIC DNA]</scope>
    <source>
        <strain evidence="2 3">DSM 20593</strain>
    </source>
</reference>
<dbReference type="EMBL" id="JQBP01000003">
    <property type="protein sequence ID" value="KRN74997.1"/>
    <property type="molecule type" value="Genomic_DNA"/>
</dbReference>
<name>A0A0R2JIE2_9LACO</name>
<evidence type="ECO:0000313" key="3">
    <source>
        <dbReference type="Proteomes" id="UP000051655"/>
    </source>
</evidence>
<protein>
    <submittedName>
        <fullName evidence="2">Uncharacterized protein</fullName>
    </submittedName>
</protein>
<dbReference type="AlphaFoldDB" id="A0A0R2JIE2"/>
<sequence>MSFNIQPRRSLIVYLNNPRQAKQLRRFGVIAYISNQFSYAVIYMNEDEIKKKQEIINRLGFVKKVDVSQWPEVDSTVGNGSDGVAFTVDDVELDEIVVDEEEV</sequence>
<dbReference type="Pfam" id="PF09902">
    <property type="entry name" value="DUF2129"/>
    <property type="match status" value="1"/>
</dbReference>
<organism evidence="2 3">
    <name type="scientific">Weissella kandleri</name>
    <dbReference type="NCBI Taxonomy" id="1616"/>
    <lineage>
        <taxon>Bacteria</taxon>
        <taxon>Bacillati</taxon>
        <taxon>Bacillota</taxon>
        <taxon>Bacilli</taxon>
        <taxon>Lactobacillales</taxon>
        <taxon>Lactobacillaceae</taxon>
        <taxon>Weissella</taxon>
    </lineage>
</organism>
<dbReference type="PATRIC" id="fig|1616.3.peg.774"/>